<dbReference type="GO" id="GO:0140647">
    <property type="term" value="P:P450-containing electron transport chain"/>
    <property type="evidence" value="ECO:0007669"/>
    <property type="project" value="InterPro"/>
</dbReference>
<accession>A0A1X7PQS8</accession>
<dbReference type="SUPFAM" id="SSF54292">
    <property type="entry name" value="2Fe-2S ferredoxin-like"/>
    <property type="match status" value="1"/>
</dbReference>
<dbReference type="InterPro" id="IPR036010">
    <property type="entry name" value="2Fe-2S_ferredoxin-like_sf"/>
</dbReference>
<dbReference type="RefSeq" id="WP_085466672.1">
    <property type="nucleotide sequence ID" value="NZ_FXBL01000004.1"/>
</dbReference>
<dbReference type="GO" id="GO:0009055">
    <property type="term" value="F:electron transfer activity"/>
    <property type="evidence" value="ECO:0007669"/>
    <property type="project" value="TreeGrafter"/>
</dbReference>
<dbReference type="PRINTS" id="PR00355">
    <property type="entry name" value="ADRENODOXIN"/>
</dbReference>
<gene>
    <name evidence="8" type="ORF">SAMN02982922_5035</name>
</gene>
<evidence type="ECO:0000256" key="6">
    <source>
        <dbReference type="ARBA" id="ARBA00034078"/>
    </source>
</evidence>
<keyword evidence="2" id="KW-0001">2Fe-2S</keyword>
<keyword evidence="3" id="KW-0479">Metal-binding</keyword>
<dbReference type="InterPro" id="IPR001055">
    <property type="entry name" value="Adrenodoxin-like"/>
</dbReference>
<evidence type="ECO:0000313" key="9">
    <source>
        <dbReference type="Proteomes" id="UP000193083"/>
    </source>
</evidence>
<evidence type="ECO:0000256" key="5">
    <source>
        <dbReference type="ARBA" id="ARBA00023014"/>
    </source>
</evidence>
<evidence type="ECO:0000256" key="1">
    <source>
        <dbReference type="ARBA" id="ARBA00010914"/>
    </source>
</evidence>
<evidence type="ECO:0000256" key="2">
    <source>
        <dbReference type="ARBA" id="ARBA00022714"/>
    </source>
</evidence>
<evidence type="ECO:0000313" key="8">
    <source>
        <dbReference type="EMBL" id="SMH54148.1"/>
    </source>
</evidence>
<dbReference type="GO" id="GO:0005829">
    <property type="term" value="C:cytosol"/>
    <property type="evidence" value="ECO:0007669"/>
    <property type="project" value="TreeGrafter"/>
</dbReference>
<dbReference type="CDD" id="cd00207">
    <property type="entry name" value="fer2"/>
    <property type="match status" value="1"/>
</dbReference>
<protein>
    <submittedName>
        <fullName evidence="8">Ferredoxin, 2Fe-2S</fullName>
    </submittedName>
</protein>
<dbReference type="AlphaFoldDB" id="A0A1X7PQS8"/>
<dbReference type="GO" id="GO:0046872">
    <property type="term" value="F:metal ion binding"/>
    <property type="evidence" value="ECO:0007669"/>
    <property type="project" value="UniProtKB-KW"/>
</dbReference>
<dbReference type="InterPro" id="IPR001041">
    <property type="entry name" value="2Fe-2S_ferredoxin-type"/>
</dbReference>
<dbReference type="Gene3D" id="3.10.20.30">
    <property type="match status" value="1"/>
</dbReference>
<keyword evidence="9" id="KW-1185">Reference proteome</keyword>
<keyword evidence="4" id="KW-0408">Iron</keyword>
<dbReference type="Pfam" id="PF00111">
    <property type="entry name" value="Fer2"/>
    <property type="match status" value="1"/>
</dbReference>
<keyword evidence="5" id="KW-0411">Iron-sulfur</keyword>
<dbReference type="Proteomes" id="UP000193083">
    <property type="component" value="Unassembled WGS sequence"/>
</dbReference>
<comment type="cofactor">
    <cofactor evidence="6">
        <name>[2Fe-2S] cluster</name>
        <dbReference type="ChEBI" id="CHEBI:190135"/>
    </cofactor>
</comment>
<evidence type="ECO:0000256" key="4">
    <source>
        <dbReference type="ARBA" id="ARBA00023004"/>
    </source>
</evidence>
<reference evidence="9" key="1">
    <citation type="submission" date="2017-04" db="EMBL/GenBank/DDBJ databases">
        <authorList>
            <person name="Varghese N."/>
            <person name="Submissions S."/>
        </authorList>
    </citation>
    <scope>NUCLEOTIDE SEQUENCE [LARGE SCALE GENOMIC DNA]</scope>
    <source>
        <strain evidence="9">B5P</strain>
    </source>
</reference>
<dbReference type="PROSITE" id="PS51085">
    <property type="entry name" value="2FE2S_FER_2"/>
    <property type="match status" value="1"/>
</dbReference>
<organism evidence="8 9">
    <name type="scientific">Mesorhizobium australicum</name>
    <dbReference type="NCBI Taxonomy" id="536018"/>
    <lineage>
        <taxon>Bacteria</taxon>
        <taxon>Pseudomonadati</taxon>
        <taxon>Pseudomonadota</taxon>
        <taxon>Alphaproteobacteria</taxon>
        <taxon>Hyphomicrobiales</taxon>
        <taxon>Phyllobacteriaceae</taxon>
        <taxon>Mesorhizobium</taxon>
    </lineage>
</organism>
<dbReference type="PANTHER" id="PTHR23426:SF65">
    <property type="entry name" value="FERREDOXIN-2, MITOCHONDRIAL"/>
    <property type="match status" value="1"/>
</dbReference>
<name>A0A1X7PQS8_9HYPH</name>
<proteinExistence type="inferred from homology"/>
<feature type="domain" description="2Fe-2S ferredoxin-type" evidence="7">
    <location>
        <begin position="2"/>
        <end position="106"/>
    </location>
</feature>
<dbReference type="GO" id="GO:0051537">
    <property type="term" value="F:2 iron, 2 sulfur cluster binding"/>
    <property type="evidence" value="ECO:0007669"/>
    <property type="project" value="UniProtKB-KW"/>
</dbReference>
<dbReference type="InterPro" id="IPR012675">
    <property type="entry name" value="Beta-grasp_dom_sf"/>
</dbReference>
<evidence type="ECO:0000259" key="7">
    <source>
        <dbReference type="PROSITE" id="PS51085"/>
    </source>
</evidence>
<dbReference type="EMBL" id="FXBL01000004">
    <property type="protein sequence ID" value="SMH54148.1"/>
    <property type="molecule type" value="Genomic_DNA"/>
</dbReference>
<evidence type="ECO:0000256" key="3">
    <source>
        <dbReference type="ARBA" id="ARBA00022723"/>
    </source>
</evidence>
<comment type="similarity">
    <text evidence="1">Belongs to the adrenodoxin/putidaredoxin family.</text>
</comment>
<sequence length="107" mass="11326">MPKITIVDHHGNEHAIEAQSGESVMQLAIANGIDGIVAECGGNCACATCHVYVDEAFLASLPPPLDHEEDMLGFTAAERRPGSRLSCQIVLSDATDGLIVRIPDTQV</sequence>
<dbReference type="PANTHER" id="PTHR23426">
    <property type="entry name" value="FERREDOXIN/ADRENODOXIN"/>
    <property type="match status" value="1"/>
</dbReference>
<dbReference type="OrthoDB" id="9799640at2"/>